<name>A0AA40CRR7_9PEZI</name>
<evidence type="ECO:0000256" key="3">
    <source>
        <dbReference type="PROSITE-ProRule" id="PRU00023"/>
    </source>
</evidence>
<dbReference type="InterPro" id="IPR036770">
    <property type="entry name" value="Ankyrin_rpt-contain_sf"/>
</dbReference>
<keyword evidence="2 3" id="KW-0040">ANK repeat</keyword>
<sequence length="677" mass="75154">MDPLSAIASVIAISQALGAGIKALNTLTNAPVEFSDMLSELSSLQACTSQLCSVMGTMSDPRLSLPSEVIGRLQIINFELGQIQGTTRDIEARVLRGKQPISRDRKGAPKLSIINWQKERGKAIKLRDRAKRCRDDLVVCLGLLGVSEQLQQRNISAEILAFSQSQHLMMQTFLTRLDGLETILIATPTKSLEAPPEAQEPVAPPSNATVHTRSARQQYAVRVANTVEDFRLVEFLLELGFSPLFVDYTGESPASIARRELISCTTQADMSFARPILQKIANADIDHEDFSTLIVDTIIERTNLSLEKAIAMEPCQINAVDSSGHSPLHWAAYFGYIDKARTLIQHGATLELRTKPRNLTALHIATIQDNASLASLLLEAGADLEARDADGCTPLHYCSDIATTRILIAAGANANVTCSDGSSVLHHLSSGDYVETEGNTVALCVSELVAAGADLNLHSAIGWTPVLSAASRGHATFIAIIHSLGGRLDIPDQYGGTVLSHICYLYGYREIEFLRNIAICGIDPDLEVEGCSDVDDFESRMYSPWNDLQTRPTQADVFSFYALVHELRQRNWEAGLFLYSKEKLEAEGKVDQLRRWLGWQWQRMYDDKSFGQYVWDPDEDEYPDECEYHDDDTDYDTFLLFGGLDEFDPCCWDRDRPPVFLGENNEEDEDEFFDALS</sequence>
<dbReference type="GO" id="GO:0005737">
    <property type="term" value="C:cytoplasm"/>
    <property type="evidence" value="ECO:0007669"/>
    <property type="project" value="TreeGrafter"/>
</dbReference>
<dbReference type="InterPro" id="IPR050745">
    <property type="entry name" value="Multifunctional_regulatory"/>
</dbReference>
<dbReference type="PROSITE" id="PS50297">
    <property type="entry name" value="ANK_REP_REGION"/>
    <property type="match status" value="2"/>
</dbReference>
<keyword evidence="1" id="KW-0677">Repeat</keyword>
<comment type="caution">
    <text evidence="4">The sequence shown here is derived from an EMBL/GenBank/DDBJ whole genome shotgun (WGS) entry which is preliminary data.</text>
</comment>
<feature type="repeat" description="ANK" evidence="3">
    <location>
        <begin position="357"/>
        <end position="389"/>
    </location>
</feature>
<dbReference type="Proteomes" id="UP001174936">
    <property type="component" value="Unassembled WGS sequence"/>
</dbReference>
<evidence type="ECO:0000313" key="4">
    <source>
        <dbReference type="EMBL" id="KAK0648262.1"/>
    </source>
</evidence>
<reference evidence="4" key="1">
    <citation type="submission" date="2023-06" db="EMBL/GenBank/DDBJ databases">
        <title>Genome-scale phylogeny and comparative genomics of the fungal order Sordariales.</title>
        <authorList>
            <consortium name="Lawrence Berkeley National Laboratory"/>
            <person name="Hensen N."/>
            <person name="Bonometti L."/>
            <person name="Westerberg I."/>
            <person name="Brannstrom I.O."/>
            <person name="Guillou S."/>
            <person name="Cros-Aarteil S."/>
            <person name="Calhoun S."/>
            <person name="Haridas S."/>
            <person name="Kuo A."/>
            <person name="Mondo S."/>
            <person name="Pangilinan J."/>
            <person name="Riley R."/>
            <person name="Labutti K."/>
            <person name="Andreopoulos B."/>
            <person name="Lipzen A."/>
            <person name="Chen C."/>
            <person name="Yanf M."/>
            <person name="Daum C."/>
            <person name="Ng V."/>
            <person name="Clum A."/>
            <person name="Steindorff A."/>
            <person name="Ohm R."/>
            <person name="Martin F."/>
            <person name="Silar P."/>
            <person name="Natvig D."/>
            <person name="Lalanne C."/>
            <person name="Gautier V."/>
            <person name="Ament-Velasquez S.L."/>
            <person name="Kruys A."/>
            <person name="Hutchinson M.I."/>
            <person name="Powell A.J."/>
            <person name="Barry K."/>
            <person name="Miller A.N."/>
            <person name="Grigoriev I.V."/>
            <person name="Debuchy R."/>
            <person name="Gladieux P."/>
            <person name="Thoren M.H."/>
            <person name="Johannesson H."/>
        </authorList>
    </citation>
    <scope>NUCLEOTIDE SEQUENCE</scope>
    <source>
        <strain evidence="4">SMH2532-1</strain>
    </source>
</reference>
<keyword evidence="5" id="KW-1185">Reference proteome</keyword>
<evidence type="ECO:0000256" key="2">
    <source>
        <dbReference type="ARBA" id="ARBA00023043"/>
    </source>
</evidence>
<dbReference type="PROSITE" id="PS50088">
    <property type="entry name" value="ANK_REPEAT"/>
    <property type="match status" value="2"/>
</dbReference>
<dbReference type="GO" id="GO:0005634">
    <property type="term" value="C:nucleus"/>
    <property type="evidence" value="ECO:0007669"/>
    <property type="project" value="TreeGrafter"/>
</dbReference>
<proteinExistence type="predicted"/>
<dbReference type="PANTHER" id="PTHR24189:SF50">
    <property type="entry name" value="ANKYRIN REPEAT AND SOCS BOX PROTEIN 2"/>
    <property type="match status" value="1"/>
</dbReference>
<organism evidence="4 5">
    <name type="scientific">Cercophora newfieldiana</name>
    <dbReference type="NCBI Taxonomy" id="92897"/>
    <lineage>
        <taxon>Eukaryota</taxon>
        <taxon>Fungi</taxon>
        <taxon>Dikarya</taxon>
        <taxon>Ascomycota</taxon>
        <taxon>Pezizomycotina</taxon>
        <taxon>Sordariomycetes</taxon>
        <taxon>Sordariomycetidae</taxon>
        <taxon>Sordariales</taxon>
        <taxon>Lasiosphaeriaceae</taxon>
        <taxon>Cercophora</taxon>
    </lineage>
</organism>
<gene>
    <name evidence="4" type="ORF">B0T16DRAFT_455747</name>
</gene>
<dbReference type="Pfam" id="PF12796">
    <property type="entry name" value="Ank_2"/>
    <property type="match status" value="1"/>
</dbReference>
<dbReference type="AlphaFoldDB" id="A0AA40CRR7"/>
<feature type="repeat" description="ANK" evidence="3">
    <location>
        <begin position="323"/>
        <end position="355"/>
    </location>
</feature>
<dbReference type="Pfam" id="PF00023">
    <property type="entry name" value="Ank"/>
    <property type="match status" value="1"/>
</dbReference>
<dbReference type="Gene3D" id="1.25.40.20">
    <property type="entry name" value="Ankyrin repeat-containing domain"/>
    <property type="match status" value="1"/>
</dbReference>
<evidence type="ECO:0000313" key="5">
    <source>
        <dbReference type="Proteomes" id="UP001174936"/>
    </source>
</evidence>
<evidence type="ECO:0000256" key="1">
    <source>
        <dbReference type="ARBA" id="ARBA00022737"/>
    </source>
</evidence>
<dbReference type="EMBL" id="JAULSV010000003">
    <property type="protein sequence ID" value="KAK0648262.1"/>
    <property type="molecule type" value="Genomic_DNA"/>
</dbReference>
<dbReference type="InterPro" id="IPR002110">
    <property type="entry name" value="Ankyrin_rpt"/>
</dbReference>
<dbReference type="PANTHER" id="PTHR24189">
    <property type="entry name" value="MYOTROPHIN"/>
    <property type="match status" value="1"/>
</dbReference>
<accession>A0AA40CRR7</accession>
<dbReference type="PRINTS" id="PR01415">
    <property type="entry name" value="ANKYRIN"/>
</dbReference>
<dbReference type="SUPFAM" id="SSF48403">
    <property type="entry name" value="Ankyrin repeat"/>
    <property type="match status" value="1"/>
</dbReference>
<dbReference type="SMART" id="SM00248">
    <property type="entry name" value="ANK"/>
    <property type="match status" value="5"/>
</dbReference>
<protein>
    <submittedName>
        <fullName evidence="4">Ankyrin repeat-containing domain protein</fullName>
    </submittedName>
</protein>